<sequence>MICLIHHRGSSALPPYLLSSACYAPSYWFIPAKPCPTAVLHPHTALGGECRGVRMLGQVRQEVARRGRGRTRRCEAVWQRYQGRPIAAITAQSTSLSFTAFIVSVQNGLPQPSLATRSSPLRCLSPFTGLEITVAAAAAAAVAASPSGKNDEINIKL</sequence>
<reference evidence="1 2" key="1">
    <citation type="submission" date="2019-05" db="EMBL/GenBank/DDBJ databases">
        <title>Another draft genome of Portunus trituberculatus and its Hox gene families provides insights of decapod evolution.</title>
        <authorList>
            <person name="Jeong J.-H."/>
            <person name="Song I."/>
            <person name="Kim S."/>
            <person name="Choi T."/>
            <person name="Kim D."/>
            <person name="Ryu S."/>
            <person name="Kim W."/>
        </authorList>
    </citation>
    <scope>NUCLEOTIDE SEQUENCE [LARGE SCALE GENOMIC DNA]</scope>
    <source>
        <tissue evidence="1">Muscle</tissue>
    </source>
</reference>
<proteinExistence type="predicted"/>
<comment type="caution">
    <text evidence="1">The sequence shown here is derived from an EMBL/GenBank/DDBJ whole genome shotgun (WGS) entry which is preliminary data.</text>
</comment>
<keyword evidence="2" id="KW-1185">Reference proteome</keyword>
<organism evidence="1 2">
    <name type="scientific">Portunus trituberculatus</name>
    <name type="common">Swimming crab</name>
    <name type="synonym">Neptunus trituberculatus</name>
    <dbReference type="NCBI Taxonomy" id="210409"/>
    <lineage>
        <taxon>Eukaryota</taxon>
        <taxon>Metazoa</taxon>
        <taxon>Ecdysozoa</taxon>
        <taxon>Arthropoda</taxon>
        <taxon>Crustacea</taxon>
        <taxon>Multicrustacea</taxon>
        <taxon>Malacostraca</taxon>
        <taxon>Eumalacostraca</taxon>
        <taxon>Eucarida</taxon>
        <taxon>Decapoda</taxon>
        <taxon>Pleocyemata</taxon>
        <taxon>Brachyura</taxon>
        <taxon>Eubrachyura</taxon>
        <taxon>Portunoidea</taxon>
        <taxon>Portunidae</taxon>
        <taxon>Portuninae</taxon>
        <taxon>Portunus</taxon>
    </lineage>
</organism>
<gene>
    <name evidence="1" type="ORF">E2C01_087909</name>
</gene>
<evidence type="ECO:0000313" key="2">
    <source>
        <dbReference type="Proteomes" id="UP000324222"/>
    </source>
</evidence>
<evidence type="ECO:0000313" key="1">
    <source>
        <dbReference type="EMBL" id="MPC92801.1"/>
    </source>
</evidence>
<dbReference type="Proteomes" id="UP000324222">
    <property type="component" value="Unassembled WGS sequence"/>
</dbReference>
<name>A0A5B7J4S0_PORTR</name>
<dbReference type="EMBL" id="VSRR010092517">
    <property type="protein sequence ID" value="MPC92801.1"/>
    <property type="molecule type" value="Genomic_DNA"/>
</dbReference>
<protein>
    <submittedName>
        <fullName evidence="1">Uncharacterized protein</fullName>
    </submittedName>
</protein>
<accession>A0A5B7J4S0</accession>
<dbReference type="AlphaFoldDB" id="A0A5B7J4S0"/>